<dbReference type="SUPFAM" id="SSF48452">
    <property type="entry name" value="TPR-like"/>
    <property type="match status" value="2"/>
</dbReference>
<accession>A0A0A2MGB8</accession>
<sequence length="546" mass="63076">MQKRNQHNTLLYSFLLVVMLCFSARAQTATYCDSLIKKAKEATHAKDYVKSLELLATARDLAEKNRWNKQLFWSINYAGINYIYMMDYGEALNYCLEAYNLSVKELGPEFEMIMLNNIAIIYTADKNYKKAKEYYQKAYDTAKEEKFKSLGIYLINLGNMENILNNPKQAKLYMQEAMPNLKKHWPRSIVAAEMIVAEADLLLGNTALARQSATELLKQKADVAYNDIAIPLSEIIAKSYLKEGDFANASATVNELLNASSNLETKRRLYELLADIYSKSGAITDALRFKDSIIVADTQLHEIKNGRLFENNRVKFEMQNYKNQMAAEEELIALERKIVYSLLAVIIAAVTVTILILRQKKLIAERNQRITSLELEKEKRDNLILEKQYRENETTSQLEQERLKNEIEARNRKLSARALYLSDRNQLIEDIVTSLAKKPKLSKDLTLSSQIKTLKEHLRTDGEWDNFITHFEEVNHGFLMRLKNLHPTLTQNDTRFLAYIYMNLSVKEIASILNITIEACRKRKDRMAAKMELPENLALYDYISSI</sequence>
<evidence type="ECO:0000256" key="2">
    <source>
        <dbReference type="SAM" id="Coils"/>
    </source>
</evidence>
<dbReference type="PROSITE" id="PS50005">
    <property type="entry name" value="TPR"/>
    <property type="match status" value="1"/>
</dbReference>
<keyword evidence="1" id="KW-0802">TPR repeat</keyword>
<dbReference type="AlphaFoldDB" id="A0A0A2MGB8"/>
<dbReference type="eggNOG" id="COG0457">
    <property type="taxonomic scope" value="Bacteria"/>
</dbReference>
<reference evidence="5 6" key="1">
    <citation type="submission" date="2013-09" db="EMBL/GenBank/DDBJ databases">
        <authorList>
            <person name="Zeng Z."/>
            <person name="Chen C."/>
        </authorList>
    </citation>
    <scope>NUCLEOTIDE SEQUENCE [LARGE SCALE GENOMIC DNA]</scope>
    <source>
        <strain evidence="5 6">WB 4.1-42</strain>
    </source>
</reference>
<dbReference type="Pfam" id="PF13424">
    <property type="entry name" value="TPR_12"/>
    <property type="match status" value="1"/>
</dbReference>
<dbReference type="OrthoDB" id="614964at2"/>
<dbReference type="SUPFAM" id="SSF46894">
    <property type="entry name" value="C-terminal effector domain of the bipartite response regulators"/>
    <property type="match status" value="1"/>
</dbReference>
<dbReference type="InterPro" id="IPR016032">
    <property type="entry name" value="Sig_transdc_resp-reg_C-effctor"/>
</dbReference>
<keyword evidence="6" id="KW-1185">Reference proteome</keyword>
<keyword evidence="3" id="KW-1133">Transmembrane helix</keyword>
<dbReference type="EMBL" id="JRLY01000016">
    <property type="protein sequence ID" value="KGO91692.1"/>
    <property type="molecule type" value="Genomic_DNA"/>
</dbReference>
<feature type="chain" id="PRO_5001991383" evidence="4">
    <location>
        <begin position="27"/>
        <end position="546"/>
    </location>
</feature>
<dbReference type="GO" id="GO:0006355">
    <property type="term" value="P:regulation of DNA-templated transcription"/>
    <property type="evidence" value="ECO:0007669"/>
    <property type="project" value="InterPro"/>
</dbReference>
<dbReference type="InterPro" id="IPR019734">
    <property type="entry name" value="TPR_rpt"/>
</dbReference>
<name>A0A0A2MGB8_9FLAO</name>
<gene>
    <name evidence="5" type="ORF">Q766_16815</name>
</gene>
<keyword evidence="2" id="KW-0175">Coiled coil</keyword>
<organism evidence="5 6">
    <name type="scientific">Flavobacterium subsaxonicum WB 4.1-42 = DSM 21790</name>
    <dbReference type="NCBI Taxonomy" id="1121898"/>
    <lineage>
        <taxon>Bacteria</taxon>
        <taxon>Pseudomonadati</taxon>
        <taxon>Bacteroidota</taxon>
        <taxon>Flavobacteriia</taxon>
        <taxon>Flavobacteriales</taxon>
        <taxon>Flavobacteriaceae</taxon>
        <taxon>Flavobacterium</taxon>
    </lineage>
</organism>
<feature type="coiled-coil region" evidence="2">
    <location>
        <begin position="311"/>
        <end position="338"/>
    </location>
</feature>
<keyword evidence="3" id="KW-0472">Membrane</keyword>
<dbReference type="GO" id="GO:0003677">
    <property type="term" value="F:DNA binding"/>
    <property type="evidence" value="ECO:0007669"/>
    <property type="project" value="InterPro"/>
</dbReference>
<evidence type="ECO:0000256" key="4">
    <source>
        <dbReference type="SAM" id="SignalP"/>
    </source>
</evidence>
<proteinExistence type="predicted"/>
<dbReference type="STRING" id="1121898.GCA_000422725_03121"/>
<feature type="signal peptide" evidence="4">
    <location>
        <begin position="1"/>
        <end position="26"/>
    </location>
</feature>
<dbReference type="InterPro" id="IPR011990">
    <property type="entry name" value="TPR-like_helical_dom_sf"/>
</dbReference>
<protein>
    <submittedName>
        <fullName evidence="5">Uncharacterized protein</fullName>
    </submittedName>
</protein>
<evidence type="ECO:0000313" key="6">
    <source>
        <dbReference type="Proteomes" id="UP000030111"/>
    </source>
</evidence>
<feature type="transmembrane region" description="Helical" evidence="3">
    <location>
        <begin position="338"/>
        <end position="357"/>
    </location>
</feature>
<keyword evidence="3" id="KW-0812">Transmembrane</keyword>
<evidence type="ECO:0000313" key="5">
    <source>
        <dbReference type="EMBL" id="KGO91692.1"/>
    </source>
</evidence>
<keyword evidence="4" id="KW-0732">Signal</keyword>
<comment type="caution">
    <text evidence="5">The sequence shown here is derived from an EMBL/GenBank/DDBJ whole genome shotgun (WGS) entry which is preliminary data.</text>
</comment>
<dbReference type="SMART" id="SM00028">
    <property type="entry name" value="TPR"/>
    <property type="match status" value="4"/>
</dbReference>
<evidence type="ECO:0000256" key="1">
    <source>
        <dbReference type="PROSITE-ProRule" id="PRU00339"/>
    </source>
</evidence>
<dbReference type="Proteomes" id="UP000030111">
    <property type="component" value="Unassembled WGS sequence"/>
</dbReference>
<dbReference type="RefSeq" id="WP_026993229.1">
    <property type="nucleotide sequence ID" value="NZ_JRLY01000016.1"/>
</dbReference>
<evidence type="ECO:0000256" key="3">
    <source>
        <dbReference type="SAM" id="Phobius"/>
    </source>
</evidence>
<feature type="repeat" description="TPR" evidence="1">
    <location>
        <begin position="112"/>
        <end position="145"/>
    </location>
</feature>
<dbReference type="Gene3D" id="1.25.40.10">
    <property type="entry name" value="Tetratricopeptide repeat domain"/>
    <property type="match status" value="1"/>
</dbReference>